<accession>A0A0F9BC19</accession>
<reference evidence="2" key="1">
    <citation type="journal article" date="2015" name="Nature">
        <title>Complex archaea that bridge the gap between prokaryotes and eukaryotes.</title>
        <authorList>
            <person name="Spang A."/>
            <person name="Saw J.H."/>
            <person name="Jorgensen S.L."/>
            <person name="Zaremba-Niedzwiedzka K."/>
            <person name="Martijn J."/>
            <person name="Lind A.E."/>
            <person name="van Eijk R."/>
            <person name="Schleper C."/>
            <person name="Guy L."/>
            <person name="Ettema T.J."/>
        </authorList>
    </citation>
    <scope>NUCLEOTIDE SEQUENCE</scope>
</reference>
<sequence length="407" mass="46139">QHPHVSIEDRVFVETTEGDLTIKIENNTETGEGIYCEPVDDPDQTLDDAEFFYAILGSLILLKIRPYQEEAFRYFVYCEKTRQVLRLDTIEHACVLLPDDHGVIFSNGYFLQTGEYKIFDRRLSNMLFSQRIQAPNGEDYLYVFYNRAPGDHILLPYNLIAQKVDTPITCSGFSLFENGQLIYFKAQDEPQRHHALQIWQTPYVGADVHPTEQVDSLLYKIGNRDVVRGMAECHEVLNLLAKEDTYANLFVDLAKKVGDILDAYYWIGNDEAMNLAEDLATIKQAAEAAISEFDKVVAMRRNTAEQLAKVVARTREITASIHARRFEVIGDFVTSLADLRGVRGEIISLGELRYIDNDQVDALERDELDVPVDLVGLRAQLSIGQPVAPLAPGRRGPRVAKHLECLE</sequence>
<feature type="non-terminal residue" evidence="2">
    <location>
        <position position="1"/>
    </location>
</feature>
<dbReference type="EMBL" id="LAZR01052884">
    <property type="protein sequence ID" value="KKK81966.1"/>
    <property type="molecule type" value="Genomic_DNA"/>
</dbReference>
<evidence type="ECO:0000313" key="2">
    <source>
        <dbReference type="EMBL" id="KKK81966.1"/>
    </source>
</evidence>
<protein>
    <recommendedName>
        <fullName evidence="1">DUF3686 domain-containing protein</fullName>
    </recommendedName>
</protein>
<gene>
    <name evidence="2" type="ORF">LCGC14_2808110</name>
</gene>
<evidence type="ECO:0000259" key="1">
    <source>
        <dbReference type="Pfam" id="PF12458"/>
    </source>
</evidence>
<dbReference type="AlphaFoldDB" id="A0A0F9BC19"/>
<dbReference type="Pfam" id="PF12458">
    <property type="entry name" value="DUF3686"/>
    <property type="match status" value="1"/>
</dbReference>
<comment type="caution">
    <text evidence="2">The sequence shown here is derived from an EMBL/GenBank/DDBJ whole genome shotgun (WGS) entry which is preliminary data.</text>
</comment>
<feature type="non-terminal residue" evidence="2">
    <location>
        <position position="407"/>
    </location>
</feature>
<dbReference type="InterPro" id="IPR020958">
    <property type="entry name" value="DUF3686"/>
</dbReference>
<feature type="domain" description="DUF3686" evidence="1">
    <location>
        <begin position="1"/>
        <end position="265"/>
    </location>
</feature>
<proteinExistence type="predicted"/>
<organism evidence="2">
    <name type="scientific">marine sediment metagenome</name>
    <dbReference type="NCBI Taxonomy" id="412755"/>
    <lineage>
        <taxon>unclassified sequences</taxon>
        <taxon>metagenomes</taxon>
        <taxon>ecological metagenomes</taxon>
    </lineage>
</organism>
<name>A0A0F9BC19_9ZZZZ</name>